<feature type="transmembrane region" description="Helical" evidence="1">
    <location>
        <begin position="245"/>
        <end position="263"/>
    </location>
</feature>
<feature type="transmembrane region" description="Helical" evidence="1">
    <location>
        <begin position="199"/>
        <end position="224"/>
    </location>
</feature>
<keyword evidence="1" id="KW-0812">Transmembrane</keyword>
<evidence type="ECO:0000313" key="3">
    <source>
        <dbReference type="Proteomes" id="UP000827721"/>
    </source>
</evidence>
<evidence type="ECO:0008006" key="4">
    <source>
        <dbReference type="Google" id="ProtNLM"/>
    </source>
</evidence>
<comment type="caution">
    <text evidence="2">The sequence shown here is derived from an EMBL/GenBank/DDBJ whole genome shotgun (WGS) entry which is preliminary data.</text>
</comment>
<sequence>MMSQRDDEENSINNNNNNVDIIINDSNDNIKPLFFVLKILYNSLEFFPRNKRISISIFALLTLPLSYLIFSFSLSARPIKAHIYHLEALARFAPTRFEARHVWKESRTEAISLLRLRLLYFLPSYSLSLLSAITAVVSSHSSSSAGKRLSLRAALSHARLSWKRPLVTTICIYAVLLLYTQVVSFVAVVSGNAIGSRMLVWVIGLVLEIYVMAVTGVGLVVSVLEDRFGFDAIRVGSDIMEKRRLCGWVLTSWFVVVSGLIGWKWERMLVTMMDGNAHYRGKEQWTVVIGGLEKLVLIVLYGIAVLWSYVVTTVFYCECRKRHVITTQNDSNIVAVQLL</sequence>
<keyword evidence="1" id="KW-0472">Membrane</keyword>
<accession>A0ABQ8HY58</accession>
<keyword evidence="1" id="KW-1133">Transmembrane helix</keyword>
<feature type="transmembrane region" description="Helical" evidence="1">
    <location>
        <begin position="295"/>
        <end position="317"/>
    </location>
</feature>
<dbReference type="PANTHER" id="PTHR33133">
    <property type="entry name" value="OS08G0107100 PROTEIN-RELATED"/>
    <property type="match status" value="1"/>
</dbReference>
<organism evidence="2 3">
    <name type="scientific">Xanthoceras sorbifolium</name>
    <dbReference type="NCBI Taxonomy" id="99658"/>
    <lineage>
        <taxon>Eukaryota</taxon>
        <taxon>Viridiplantae</taxon>
        <taxon>Streptophyta</taxon>
        <taxon>Embryophyta</taxon>
        <taxon>Tracheophyta</taxon>
        <taxon>Spermatophyta</taxon>
        <taxon>Magnoliopsida</taxon>
        <taxon>eudicotyledons</taxon>
        <taxon>Gunneridae</taxon>
        <taxon>Pentapetalae</taxon>
        <taxon>rosids</taxon>
        <taxon>malvids</taxon>
        <taxon>Sapindales</taxon>
        <taxon>Sapindaceae</taxon>
        <taxon>Xanthoceroideae</taxon>
        <taxon>Xanthoceras</taxon>
    </lineage>
</organism>
<keyword evidence="3" id="KW-1185">Reference proteome</keyword>
<dbReference type="Proteomes" id="UP000827721">
    <property type="component" value="Unassembled WGS sequence"/>
</dbReference>
<proteinExistence type="predicted"/>
<feature type="transmembrane region" description="Helical" evidence="1">
    <location>
        <begin position="166"/>
        <end position="187"/>
    </location>
</feature>
<evidence type="ECO:0000256" key="1">
    <source>
        <dbReference type="SAM" id="Phobius"/>
    </source>
</evidence>
<evidence type="ECO:0000313" key="2">
    <source>
        <dbReference type="EMBL" id="KAH7569308.1"/>
    </source>
</evidence>
<dbReference type="EMBL" id="JAFEMO010000006">
    <property type="protein sequence ID" value="KAH7569308.1"/>
    <property type="molecule type" value="Genomic_DNA"/>
</dbReference>
<feature type="transmembrane region" description="Helical" evidence="1">
    <location>
        <begin position="53"/>
        <end position="74"/>
    </location>
</feature>
<name>A0ABQ8HY58_9ROSI</name>
<dbReference type="PANTHER" id="PTHR33133:SF21">
    <property type="entry name" value="TRANSMEMBRANE PROTEIN"/>
    <property type="match status" value="1"/>
</dbReference>
<gene>
    <name evidence="2" type="ORF">JRO89_XS06G0141800</name>
</gene>
<reference evidence="2 3" key="1">
    <citation type="submission" date="2021-02" db="EMBL/GenBank/DDBJ databases">
        <title>Plant Genome Project.</title>
        <authorList>
            <person name="Zhang R.-G."/>
        </authorList>
    </citation>
    <scope>NUCLEOTIDE SEQUENCE [LARGE SCALE GENOMIC DNA]</scope>
    <source>
        <tissue evidence="2">Leaves</tissue>
    </source>
</reference>
<protein>
    <recommendedName>
        <fullName evidence="4">Transmembrane protein</fullName>
    </recommendedName>
</protein>